<protein>
    <submittedName>
        <fullName evidence="1">Uncharacterized protein</fullName>
    </submittedName>
</protein>
<name>A0A1X4XVV6_9BACT</name>
<proteinExistence type="predicted"/>
<gene>
    <name evidence="1" type="ORF">DESAMIL20_1213</name>
</gene>
<organism evidence="1 2">
    <name type="scientific">Desulfurella amilsii</name>
    <dbReference type="NCBI Taxonomy" id="1562698"/>
    <lineage>
        <taxon>Bacteria</taxon>
        <taxon>Pseudomonadati</taxon>
        <taxon>Campylobacterota</taxon>
        <taxon>Desulfurellia</taxon>
        <taxon>Desulfurellales</taxon>
        <taxon>Desulfurellaceae</taxon>
        <taxon>Desulfurella</taxon>
    </lineage>
</organism>
<reference evidence="1 2" key="1">
    <citation type="journal article" date="2017" name="Front. Microbiol.">
        <title>Genome Sequence of Desulfurella amilsii Strain TR1 and Comparative Genomics of Desulfurellaceae Family.</title>
        <authorList>
            <person name="Florentino A.P."/>
            <person name="Stams A.J."/>
            <person name="Sanchez-Andrea I."/>
        </authorList>
    </citation>
    <scope>NUCLEOTIDE SEQUENCE [LARGE SCALE GENOMIC DNA]</scope>
    <source>
        <strain evidence="1 2">TR1</strain>
    </source>
</reference>
<dbReference type="Proteomes" id="UP000194141">
    <property type="component" value="Unassembled WGS sequence"/>
</dbReference>
<dbReference type="AlphaFoldDB" id="A0A1X4XVV6"/>
<dbReference type="STRING" id="1562698.DESAMIL20_1213"/>
<evidence type="ECO:0000313" key="1">
    <source>
        <dbReference type="EMBL" id="OSS41660.1"/>
    </source>
</evidence>
<dbReference type="EMBL" id="MDSU01000018">
    <property type="protein sequence ID" value="OSS41660.1"/>
    <property type="molecule type" value="Genomic_DNA"/>
</dbReference>
<comment type="caution">
    <text evidence="1">The sequence shown here is derived from an EMBL/GenBank/DDBJ whole genome shotgun (WGS) entry which is preliminary data.</text>
</comment>
<keyword evidence="2" id="KW-1185">Reference proteome</keyword>
<sequence>MAIFEINPKRPYKRPETKAIKTPNTEPPGFIDGTKVKKAPIKAMMIAKIKVLFKGSFKNITARIIVKTGPK</sequence>
<accession>A0A1X4XVV6</accession>
<evidence type="ECO:0000313" key="2">
    <source>
        <dbReference type="Proteomes" id="UP000194141"/>
    </source>
</evidence>